<feature type="region of interest" description="Disordered" evidence="1">
    <location>
        <begin position="1"/>
        <end position="21"/>
    </location>
</feature>
<dbReference type="EMBL" id="CACTIH010004016">
    <property type="protein sequence ID" value="CAA2988681.1"/>
    <property type="molecule type" value="Genomic_DNA"/>
</dbReference>
<dbReference type="PANTHER" id="PTHR36024">
    <property type="entry name" value="ANKYRIN REPEAT PROTEIN SKIP35"/>
    <property type="match status" value="1"/>
</dbReference>
<evidence type="ECO:0000256" key="1">
    <source>
        <dbReference type="SAM" id="MobiDB-lite"/>
    </source>
</evidence>
<feature type="compositionally biased region" description="Basic and acidic residues" evidence="1">
    <location>
        <begin position="1"/>
        <end position="10"/>
    </location>
</feature>
<dbReference type="PANTHER" id="PTHR36024:SF1">
    <property type="entry name" value="OS11G0246900 PROTEIN"/>
    <property type="match status" value="1"/>
</dbReference>
<dbReference type="InterPro" id="IPR044956">
    <property type="entry name" value="SKIP35"/>
</dbReference>
<gene>
    <name evidence="2" type="ORF">OLEA9_A025824</name>
</gene>
<proteinExistence type="predicted"/>
<name>A0A8S0SB28_OLEEU</name>
<dbReference type="OrthoDB" id="923657at2759"/>
<dbReference type="Gramene" id="OE9A025824T1">
    <property type="protein sequence ID" value="OE9A025824C1"/>
    <property type="gene ID" value="OE9A025824"/>
</dbReference>
<evidence type="ECO:0000313" key="2">
    <source>
        <dbReference type="EMBL" id="CAA2988681.1"/>
    </source>
</evidence>
<evidence type="ECO:0000313" key="3">
    <source>
        <dbReference type="Proteomes" id="UP000594638"/>
    </source>
</evidence>
<reference evidence="2 3" key="1">
    <citation type="submission" date="2019-12" db="EMBL/GenBank/DDBJ databases">
        <authorList>
            <person name="Alioto T."/>
            <person name="Alioto T."/>
            <person name="Gomez Garrido J."/>
        </authorList>
    </citation>
    <scope>NUCLEOTIDE SEQUENCE [LARGE SCALE GENOMIC DNA]</scope>
</reference>
<organism evidence="2 3">
    <name type="scientific">Olea europaea subsp. europaea</name>
    <dbReference type="NCBI Taxonomy" id="158383"/>
    <lineage>
        <taxon>Eukaryota</taxon>
        <taxon>Viridiplantae</taxon>
        <taxon>Streptophyta</taxon>
        <taxon>Embryophyta</taxon>
        <taxon>Tracheophyta</taxon>
        <taxon>Spermatophyta</taxon>
        <taxon>Magnoliopsida</taxon>
        <taxon>eudicotyledons</taxon>
        <taxon>Gunneridae</taxon>
        <taxon>Pentapetalae</taxon>
        <taxon>asterids</taxon>
        <taxon>lamiids</taxon>
        <taxon>Lamiales</taxon>
        <taxon>Oleaceae</taxon>
        <taxon>Oleeae</taxon>
        <taxon>Olea</taxon>
    </lineage>
</organism>
<keyword evidence="3" id="KW-1185">Reference proteome</keyword>
<accession>A0A8S0SB28</accession>
<protein>
    <submittedName>
        <fullName evidence="2">Uncharacterized protein</fullName>
    </submittedName>
</protein>
<comment type="caution">
    <text evidence="2">The sequence shown here is derived from an EMBL/GenBank/DDBJ whole genome shotgun (WGS) entry which is preliminary data.</text>
</comment>
<sequence>MEMETNETRDPTLSNVNHQENETEVISALKFEGESNGNVIFFSRKAPLERLLERNRDEVLKAEAGAKVQKFTKWVHKCISIHSHSLGNRNGVGCNSTIES</sequence>
<dbReference type="AlphaFoldDB" id="A0A8S0SB28"/>
<dbReference type="Proteomes" id="UP000594638">
    <property type="component" value="Unassembled WGS sequence"/>
</dbReference>